<organism evidence="1 2">
    <name type="scientific">Sinanodonta woodiana</name>
    <name type="common">Chinese pond mussel</name>
    <name type="synonym">Anodonta woodiana</name>
    <dbReference type="NCBI Taxonomy" id="1069815"/>
    <lineage>
        <taxon>Eukaryota</taxon>
        <taxon>Metazoa</taxon>
        <taxon>Spiralia</taxon>
        <taxon>Lophotrochozoa</taxon>
        <taxon>Mollusca</taxon>
        <taxon>Bivalvia</taxon>
        <taxon>Autobranchia</taxon>
        <taxon>Heteroconchia</taxon>
        <taxon>Palaeoheterodonta</taxon>
        <taxon>Unionida</taxon>
        <taxon>Unionoidea</taxon>
        <taxon>Unionidae</taxon>
        <taxon>Unioninae</taxon>
        <taxon>Sinanodonta</taxon>
    </lineage>
</organism>
<dbReference type="PANTHER" id="PTHR24559:SF444">
    <property type="entry name" value="REVERSE TRANSCRIPTASE DOMAIN-CONTAINING PROTEIN"/>
    <property type="match status" value="1"/>
</dbReference>
<protein>
    <submittedName>
        <fullName evidence="1">Uncharacterized protein</fullName>
    </submittedName>
</protein>
<accession>A0ABD3X6Z0</accession>
<dbReference type="Proteomes" id="UP001634394">
    <property type="component" value="Unassembled WGS sequence"/>
</dbReference>
<dbReference type="PANTHER" id="PTHR24559">
    <property type="entry name" value="TRANSPOSON TY3-I GAG-POL POLYPROTEIN"/>
    <property type="match status" value="1"/>
</dbReference>
<dbReference type="InterPro" id="IPR021109">
    <property type="entry name" value="Peptidase_aspartic_dom_sf"/>
</dbReference>
<gene>
    <name evidence="1" type="ORF">ACJMK2_032869</name>
</gene>
<evidence type="ECO:0000313" key="2">
    <source>
        <dbReference type="Proteomes" id="UP001634394"/>
    </source>
</evidence>
<evidence type="ECO:0000313" key="1">
    <source>
        <dbReference type="EMBL" id="KAL3880645.1"/>
    </source>
</evidence>
<name>A0ABD3X6Z0_SINWO</name>
<dbReference type="SUPFAM" id="SSF56672">
    <property type="entry name" value="DNA/RNA polymerases"/>
    <property type="match status" value="1"/>
</dbReference>
<dbReference type="AlphaFoldDB" id="A0ABD3X6Z0"/>
<comment type="caution">
    <text evidence="1">The sequence shown here is derived from an EMBL/GenBank/DDBJ whole genome shotgun (WGS) entry which is preliminary data.</text>
</comment>
<proteinExistence type="predicted"/>
<dbReference type="EMBL" id="JBJQND010000004">
    <property type="protein sequence ID" value="KAL3880645.1"/>
    <property type="molecule type" value="Genomic_DNA"/>
</dbReference>
<sequence>MESIQTRGVGNMDITINDTVVKHAVWVAEIDKAIDGILGFDFLQSNQCVIDAGTNTFKLNGQPKKCTTVELKSIRCCRVVVDGTGIVPPGVEGIIPARVLDLENAPSCAVLVPTGRFTERCQLLMAGSVVSAEDSCVPVGVLNPSERLIEVYEMSVTATCETVPVQSEVPTFSYSTTGLMAPCLADLLEESSKYLGGSQKSELVGLLVQFNQVFTQHKTDLARTDLVRHSIRTEKVTPICQRPQRLLLTRRGEVKGQIEEMLKQDMTDQFYGLWACPIVLVRKKDGSTMFCLDYRRLNKVTVPCL</sequence>
<dbReference type="InterPro" id="IPR043502">
    <property type="entry name" value="DNA/RNA_pol_sf"/>
</dbReference>
<reference evidence="1 2" key="1">
    <citation type="submission" date="2024-11" db="EMBL/GenBank/DDBJ databases">
        <title>Chromosome-level genome assembly of the freshwater bivalve Anodonta woodiana.</title>
        <authorList>
            <person name="Chen X."/>
        </authorList>
    </citation>
    <scope>NUCLEOTIDE SEQUENCE [LARGE SCALE GENOMIC DNA]</scope>
    <source>
        <strain evidence="1">MN2024</strain>
        <tissue evidence="1">Gills</tissue>
    </source>
</reference>
<dbReference type="InterPro" id="IPR053134">
    <property type="entry name" value="RNA-dir_DNA_polymerase"/>
</dbReference>
<dbReference type="Gene3D" id="3.10.10.10">
    <property type="entry name" value="HIV Type 1 Reverse Transcriptase, subunit A, domain 1"/>
    <property type="match status" value="1"/>
</dbReference>
<keyword evidence="2" id="KW-1185">Reference proteome</keyword>
<dbReference type="Gene3D" id="2.40.70.10">
    <property type="entry name" value="Acid Proteases"/>
    <property type="match status" value="1"/>
</dbReference>